<sequence length="444" mass="47045">MTTPTPEVAEAAEPDFDVIVIGGGIAGCVTAYQLAQQGRTVVLIERGEAPGSKNLSGGVLYCRGMQEVFPDFLTEAPIERHITRNYINFLNAESSIGIDYKDSRLADPVNAVTVLRAKLDAWLSDKCEEAGVFIMPGVRVDKVLTEDGPTGKRVVGVKAGDDELHAHVVVAADGVNSFISQEVGLRTKEPLNHLAIGVKCVVNLPRETVESRFNVTGDEGAAFAVVGDCTQGVGGGGFMYTNIDSVSVGVVLRLDDLTAKKKSSSEIFDHFLAHPYIAPYLEGGELVEYGCHLVAEGGLEMMGEITMDGLVVVGDAAGLTLNTGLTVRGMDLAVASGVAAATGIGAALESKDTSKAGLAGYRAAFDASYAGHDMKTYAKAPGFLEVERMYKDYGDLIGNVLHGVFDHDNTPREHIIKVAYKAFKKSPVKIKHLISDGIAGVRAL</sequence>
<dbReference type="InterPro" id="IPR039651">
    <property type="entry name" value="FixC-like"/>
</dbReference>
<evidence type="ECO:0000256" key="5">
    <source>
        <dbReference type="ARBA" id="ARBA00023002"/>
    </source>
</evidence>
<feature type="domain" description="FAD-binding" evidence="6">
    <location>
        <begin position="16"/>
        <end position="193"/>
    </location>
</feature>
<evidence type="ECO:0000256" key="3">
    <source>
        <dbReference type="ARBA" id="ARBA00022630"/>
    </source>
</evidence>
<dbReference type="SUPFAM" id="SSF51905">
    <property type="entry name" value="FAD/NAD(P)-binding domain"/>
    <property type="match status" value="1"/>
</dbReference>
<dbReference type="PANTHER" id="PTHR43624">
    <property type="entry name" value="ELECTRON TRANSFER FLAVOPROTEIN-QUINONE OXIDOREDUCTASE YDIS-RELATED"/>
    <property type="match status" value="1"/>
</dbReference>
<dbReference type="Pfam" id="PF01494">
    <property type="entry name" value="FAD_binding_3"/>
    <property type="match status" value="1"/>
</dbReference>
<evidence type="ECO:0000259" key="7">
    <source>
        <dbReference type="Pfam" id="PF21162"/>
    </source>
</evidence>
<dbReference type="PRINTS" id="PR00420">
    <property type="entry name" value="RNGMNOXGNASE"/>
</dbReference>
<evidence type="ECO:0000313" key="9">
    <source>
        <dbReference type="Proteomes" id="UP000663937"/>
    </source>
</evidence>
<name>A0A8A4Z8S2_9MICO</name>
<dbReference type="GO" id="GO:0071949">
    <property type="term" value="F:FAD binding"/>
    <property type="evidence" value="ECO:0007669"/>
    <property type="project" value="InterPro"/>
</dbReference>
<keyword evidence="5" id="KW-0560">Oxidoreductase</keyword>
<organism evidence="8 9">
    <name type="scientific">Pengzhenrongella sicca</name>
    <dbReference type="NCBI Taxonomy" id="2819238"/>
    <lineage>
        <taxon>Bacteria</taxon>
        <taxon>Bacillati</taxon>
        <taxon>Actinomycetota</taxon>
        <taxon>Actinomycetes</taxon>
        <taxon>Micrococcales</taxon>
        <taxon>Pengzhenrongella</taxon>
    </lineage>
</organism>
<dbReference type="EMBL" id="CP071868">
    <property type="protein sequence ID" value="QTE28272.1"/>
    <property type="molecule type" value="Genomic_DNA"/>
</dbReference>
<dbReference type="Proteomes" id="UP000663937">
    <property type="component" value="Chromosome"/>
</dbReference>
<dbReference type="InterPro" id="IPR049398">
    <property type="entry name" value="ETF-QO/FixC_UQ-bd"/>
</dbReference>
<evidence type="ECO:0000313" key="8">
    <source>
        <dbReference type="EMBL" id="QTE28272.1"/>
    </source>
</evidence>
<evidence type="ECO:0000256" key="2">
    <source>
        <dbReference type="ARBA" id="ARBA00006796"/>
    </source>
</evidence>
<protein>
    <submittedName>
        <fullName evidence="8">FAD-dependent oxidoreductase</fullName>
    </submittedName>
</protein>
<comment type="cofactor">
    <cofactor evidence="1">
        <name>FAD</name>
        <dbReference type="ChEBI" id="CHEBI:57692"/>
    </cofactor>
</comment>
<dbReference type="Pfam" id="PF21162">
    <property type="entry name" value="ETFQO_UQ-bd"/>
    <property type="match status" value="1"/>
</dbReference>
<dbReference type="SUPFAM" id="SSF54373">
    <property type="entry name" value="FAD-linked reductases, C-terminal domain"/>
    <property type="match status" value="1"/>
</dbReference>
<evidence type="ECO:0000256" key="4">
    <source>
        <dbReference type="ARBA" id="ARBA00022827"/>
    </source>
</evidence>
<dbReference type="Gene3D" id="3.50.50.60">
    <property type="entry name" value="FAD/NAD(P)-binding domain"/>
    <property type="match status" value="1"/>
</dbReference>
<proteinExistence type="inferred from homology"/>
<dbReference type="RefSeq" id="WP_227422504.1">
    <property type="nucleotide sequence ID" value="NZ_CP071868.1"/>
</dbReference>
<comment type="similarity">
    <text evidence="2">Belongs to the ETF-QO/FixC family.</text>
</comment>
<dbReference type="InterPro" id="IPR036188">
    <property type="entry name" value="FAD/NAD-bd_sf"/>
</dbReference>
<keyword evidence="4" id="KW-0274">FAD</keyword>
<dbReference type="KEGG" id="psic:J4E96_12860"/>
<keyword evidence="9" id="KW-1185">Reference proteome</keyword>
<gene>
    <name evidence="8" type="ORF">J4E96_12860</name>
</gene>
<reference evidence="8" key="1">
    <citation type="submission" date="2021-03" db="EMBL/GenBank/DDBJ databases">
        <title>Pengzhenrongella sicca gen. nov., sp. nov., a new member of suborder Micrococcineae isolated from High-Arctic tundra soil.</title>
        <authorList>
            <person name="Peng F."/>
        </authorList>
    </citation>
    <scope>NUCLEOTIDE SEQUENCE</scope>
    <source>
        <strain evidence="8">LRZ-2</strain>
    </source>
</reference>
<evidence type="ECO:0000259" key="6">
    <source>
        <dbReference type="Pfam" id="PF01494"/>
    </source>
</evidence>
<keyword evidence="3" id="KW-0285">Flavoprotein</keyword>
<dbReference type="InterPro" id="IPR002938">
    <property type="entry name" value="FAD-bd"/>
</dbReference>
<feature type="domain" description="ETF-QO/FixC ubiquinone-binding" evidence="7">
    <location>
        <begin position="231"/>
        <end position="292"/>
    </location>
</feature>
<dbReference type="GO" id="GO:0016491">
    <property type="term" value="F:oxidoreductase activity"/>
    <property type="evidence" value="ECO:0007669"/>
    <property type="project" value="UniProtKB-KW"/>
</dbReference>
<evidence type="ECO:0000256" key="1">
    <source>
        <dbReference type="ARBA" id="ARBA00001974"/>
    </source>
</evidence>
<dbReference type="PANTHER" id="PTHR43624:SF2">
    <property type="entry name" value="ELECTRON TRANSFER FLAVOPROTEIN-QUINONE OXIDOREDUCTASE YDIS-RELATED"/>
    <property type="match status" value="1"/>
</dbReference>
<accession>A0A8A4Z8S2</accession>
<dbReference type="AlphaFoldDB" id="A0A8A4Z8S2"/>